<dbReference type="EMBL" id="BEYU01000029">
    <property type="protein sequence ID" value="GBG27268.1"/>
    <property type="molecule type" value="Genomic_DNA"/>
</dbReference>
<dbReference type="InterPro" id="IPR027914">
    <property type="entry name" value="DUF4456"/>
</dbReference>
<accession>A0A2R5GC29</accession>
<proteinExistence type="predicted"/>
<feature type="compositionally biased region" description="Basic and acidic residues" evidence="1">
    <location>
        <begin position="1139"/>
        <end position="1149"/>
    </location>
</feature>
<protein>
    <submittedName>
        <fullName evidence="4">Coiled-coil domain-containing protein 180</fullName>
    </submittedName>
</protein>
<evidence type="ECO:0000259" key="2">
    <source>
        <dbReference type="Pfam" id="PF14643"/>
    </source>
</evidence>
<dbReference type="InParanoid" id="A0A2R5GC29"/>
<feature type="domain" description="DUF4455" evidence="2">
    <location>
        <begin position="730"/>
        <end position="907"/>
    </location>
</feature>
<evidence type="ECO:0000313" key="5">
    <source>
        <dbReference type="Proteomes" id="UP000241890"/>
    </source>
</evidence>
<name>A0A2R5GC29_9STRA</name>
<feature type="region of interest" description="Disordered" evidence="1">
    <location>
        <begin position="1056"/>
        <end position="1164"/>
    </location>
</feature>
<feature type="domain" description="DUF4455" evidence="2">
    <location>
        <begin position="161"/>
        <end position="476"/>
    </location>
</feature>
<feature type="region of interest" description="Disordered" evidence="1">
    <location>
        <begin position="1788"/>
        <end position="1808"/>
    </location>
</feature>
<organism evidence="4 5">
    <name type="scientific">Hondaea fermentalgiana</name>
    <dbReference type="NCBI Taxonomy" id="2315210"/>
    <lineage>
        <taxon>Eukaryota</taxon>
        <taxon>Sar</taxon>
        <taxon>Stramenopiles</taxon>
        <taxon>Bigyra</taxon>
        <taxon>Labyrinthulomycetes</taxon>
        <taxon>Thraustochytrida</taxon>
        <taxon>Thraustochytriidae</taxon>
        <taxon>Hondaea</taxon>
    </lineage>
</organism>
<feature type="region of interest" description="Disordered" evidence="1">
    <location>
        <begin position="668"/>
        <end position="692"/>
    </location>
</feature>
<feature type="compositionally biased region" description="Acidic residues" evidence="1">
    <location>
        <begin position="1015"/>
        <end position="1033"/>
    </location>
</feature>
<dbReference type="PANTHER" id="PTHR21444:SF14">
    <property type="entry name" value="COILED-COIL DOMAIN-CONTAINING PROTEIN 180"/>
    <property type="match status" value="1"/>
</dbReference>
<feature type="region of interest" description="Disordered" evidence="1">
    <location>
        <begin position="930"/>
        <end position="1036"/>
    </location>
</feature>
<dbReference type="Proteomes" id="UP000241890">
    <property type="component" value="Unassembled WGS sequence"/>
</dbReference>
<evidence type="ECO:0000259" key="3">
    <source>
        <dbReference type="Pfam" id="PF14644"/>
    </source>
</evidence>
<evidence type="ECO:0000313" key="4">
    <source>
        <dbReference type="EMBL" id="GBG27268.1"/>
    </source>
</evidence>
<sequence length="1921" mass="216484">MNLKSQFVPQVKSQEAAEARALVSELHDGDSDDESDADDSIGEEEFLVNGRATKYQAELRVLDGIAAPRKSLAKEGVSLARAPEEKPWLTPAEADLERRLRPDYQSMTKAQLESFRPEIPMEEAQTMLEVAIEHANVNTLPRLPPKAESSTGLIKVKEMSKSRQIRHDEALRTFKDRVATISDELETRVIEKGRELRDKLEEIDNAIRKVVLELRDEQSLRMQDYEYVCNAWSRLESLCAQRKNAILGFDAELAAVEDTRTARTGKELSLLVENLVSISYRLRGEIARLAEREAHEINLVVINNMKIKKDLTARMLKHQVAVFHTTKAHWEKSETRWRFLRHERALDEWIDLMNSTAFCDPIERKEAIELVHESLRNRHEYERLECIAELQRLVPAFKLDATENEEPVPLSLPELTVDRIEETRQRLATLDEADRVASEELASTLEEHQHAMRSTMEQTREALRAELHEYAALADEGDIFTQGERGKGALHRLRIHELMSDESLDNFFRRAGGLKAELTNIVTSLAMPELIHNKYLETVLHRVELLVEARQVSQVHENEGKTSDLKALQTTLEKLRIGAAADLGPLVPVLHRQAKLLHATVSSLGDFLCSDILTALRHLEEVDPKLKEPEFDGARSDNGEQDIQAETSHTGDDEDDDDAANGLLAQESHVTRQTSAEYDDEELQDGGPDPDSAELAYKAKPLNLADLRAAQKILGTVISVSGLPSALCDELEHCRDTLRIQMNVNSTVDEIIHSHCEDRIGIRETELQAYRENLAGHTYKQNAMLSTNMSSLCDFMVGIARILREARENEEKMDVHFENALDQLADQFEDDDGQREAQFSEATDRLRHAPDKASLQESFEDALQILAEIDAGYRRYHKDGVRLSREHPRRAHHEATEQHCRVAAHFGFLHIGENGEPIALDNAQIAAEDENAETATQGQDARSAEVRTNDQDSDGAATEKSDEQDPINGSEPDGSISADTTGGDLSEEQKTNADLVSTGEAQEVKAGRGENGQGEGDDDDISEEEKDGEEEQDQLLHVVLNSQFAFAQQMTTADLAASILKPPPSESCSEEDDFEDGESETRSLTDADLNEEDQENDESGDAEKMTTEGGGGEEEENNEAKDTTLEDDENDADGENAELEDHGKVDISGRDGTGSGEESKGADDLFSTRPELCACPPTPVWPSLHISLDHVVPLVETVRNAVLKTTCEFRASRKAEMDKLCVERCEDYTEELEERLRLHWPRKGRTDVKFQQPRAGELLQHQQRHDRHVRAVQMKNKYQGQQFARKTAKVKEALRKFKQFMNGLRLHLEAQSNAAALQGLAKKAKDAAASFKTAMDDEKEAMMPFVRRNNDLLDMNRQFLATCAPFETGGDYNRDEIEIERHMLSLVEETLLRDIQVRAEELQELFALIRDTRVTLSTELASDFERCLQALSVREGLGRKYGAPRRKAQERLRSETARSKNAEAFIDNLLRELAELIKIDLADAEQDEETHSLALRIKLVMDALRKCMWRRAKYLEAFKDADACPEPAQCALQDTSGEETIEGMDEDALAAAMGTTANREATFSAVLEEAETQCRKDTTELYEAEGMMSELLESGKRLTPDGELLPESLVKFLLEFQDKGRQTQVEASRHLRSQIERAQELFIEAPAVVLGNLVARAQRNGAYSQEALETPFEDFYRRSERMRLGHRELLRPVLGDPNHKADLLRVCESEEKRLGEARERMIETHSGILQGLKAEAGIFAEALRTTSGCLLELLDGMVLPTDIRTLPGDDEVVTKRMGLRKLRKARLKAEAGEDEKADSGNAGDGEEVRGLTRKTWPVLHCTELRMLQNAFQALEMEGSMEAEPDVEARQSSREVLVESIETINSVQHRSVVLERHRAYDAFVAWFRETSDSVDKKFRTLYHDEDRWAAYWTEQLAKLTAL</sequence>
<keyword evidence="5" id="KW-1185">Reference proteome</keyword>
<feature type="compositionally biased region" description="Acidic residues" evidence="1">
    <location>
        <begin position="30"/>
        <end position="40"/>
    </location>
</feature>
<feature type="domain" description="DUF4456" evidence="3">
    <location>
        <begin position="1607"/>
        <end position="1784"/>
    </location>
</feature>
<feature type="region of interest" description="Disordered" evidence="1">
    <location>
        <begin position="18"/>
        <end position="40"/>
    </location>
</feature>
<feature type="compositionally biased region" description="Acidic residues" evidence="1">
    <location>
        <begin position="1088"/>
        <end position="1100"/>
    </location>
</feature>
<evidence type="ECO:0000256" key="1">
    <source>
        <dbReference type="SAM" id="MobiDB-lite"/>
    </source>
</evidence>
<dbReference type="Pfam" id="PF14643">
    <property type="entry name" value="DUF4455"/>
    <property type="match status" value="2"/>
</dbReference>
<dbReference type="InterPro" id="IPR028089">
    <property type="entry name" value="DUF4455"/>
</dbReference>
<dbReference type="OrthoDB" id="431588at2759"/>
<reference evidence="4 5" key="1">
    <citation type="submission" date="2017-12" db="EMBL/GenBank/DDBJ databases">
        <title>Sequencing, de novo assembly and annotation of complete genome of a new Thraustochytrid species, strain FCC1311.</title>
        <authorList>
            <person name="Sedici K."/>
            <person name="Godart F."/>
            <person name="Aiese Cigliano R."/>
            <person name="Sanseverino W."/>
            <person name="Barakat M."/>
            <person name="Ortet P."/>
            <person name="Marechal E."/>
            <person name="Cagnac O."/>
            <person name="Amato A."/>
        </authorList>
    </citation>
    <scope>NUCLEOTIDE SEQUENCE [LARGE SCALE GENOMIC DNA]</scope>
</reference>
<dbReference type="Pfam" id="PF14644">
    <property type="entry name" value="DUF4456"/>
    <property type="match status" value="1"/>
</dbReference>
<feature type="compositionally biased region" description="Acidic residues" evidence="1">
    <location>
        <begin position="1125"/>
        <end position="1138"/>
    </location>
</feature>
<feature type="compositionally biased region" description="Acidic residues" evidence="1">
    <location>
        <begin position="1068"/>
        <end position="1078"/>
    </location>
</feature>
<dbReference type="PANTHER" id="PTHR21444">
    <property type="entry name" value="COILED-COIL DOMAIN-CONTAINING PROTEIN 180"/>
    <property type="match status" value="1"/>
</dbReference>
<comment type="caution">
    <text evidence="4">The sequence shown here is derived from an EMBL/GenBank/DDBJ whole genome shotgun (WGS) entry which is preliminary data.</text>
</comment>
<gene>
    <name evidence="4" type="ORF">FCC1311_034902</name>
</gene>